<evidence type="ECO:0000313" key="1">
    <source>
        <dbReference type="EMBL" id="MBX56409.1"/>
    </source>
</evidence>
<proteinExistence type="predicted"/>
<name>A0A2P2PP73_RHIMU</name>
<protein>
    <submittedName>
        <fullName evidence="1">Uncharacterized protein</fullName>
    </submittedName>
</protein>
<dbReference type="EMBL" id="GGEC01075925">
    <property type="protein sequence ID" value="MBX56409.1"/>
    <property type="molecule type" value="Transcribed_RNA"/>
</dbReference>
<organism evidence="1">
    <name type="scientific">Rhizophora mucronata</name>
    <name type="common">Asiatic mangrove</name>
    <dbReference type="NCBI Taxonomy" id="61149"/>
    <lineage>
        <taxon>Eukaryota</taxon>
        <taxon>Viridiplantae</taxon>
        <taxon>Streptophyta</taxon>
        <taxon>Embryophyta</taxon>
        <taxon>Tracheophyta</taxon>
        <taxon>Spermatophyta</taxon>
        <taxon>Magnoliopsida</taxon>
        <taxon>eudicotyledons</taxon>
        <taxon>Gunneridae</taxon>
        <taxon>Pentapetalae</taxon>
        <taxon>rosids</taxon>
        <taxon>fabids</taxon>
        <taxon>Malpighiales</taxon>
        <taxon>Rhizophoraceae</taxon>
        <taxon>Rhizophora</taxon>
    </lineage>
</organism>
<accession>A0A2P2PP73</accession>
<reference evidence="1" key="1">
    <citation type="submission" date="2018-02" db="EMBL/GenBank/DDBJ databases">
        <title>Rhizophora mucronata_Transcriptome.</title>
        <authorList>
            <person name="Meera S.P."/>
            <person name="Sreeshan A."/>
            <person name="Augustine A."/>
        </authorList>
    </citation>
    <scope>NUCLEOTIDE SEQUENCE</scope>
    <source>
        <tissue evidence="1">Leaf</tissue>
    </source>
</reference>
<sequence length="38" mass="4233">MSKKGNSLGKDLICMLICMHTDIARDGSERDERGNCPH</sequence>
<dbReference type="AlphaFoldDB" id="A0A2P2PP73"/>